<dbReference type="InterPro" id="IPR003593">
    <property type="entry name" value="AAA+_ATPase"/>
</dbReference>
<evidence type="ECO:0000256" key="8">
    <source>
        <dbReference type="SAM" id="Phobius"/>
    </source>
</evidence>
<dbReference type="AlphaFoldDB" id="A0A1G2BKT9"/>
<keyword evidence="3 8" id="KW-0812">Transmembrane</keyword>
<evidence type="ECO:0000256" key="7">
    <source>
        <dbReference type="ARBA" id="ARBA00023136"/>
    </source>
</evidence>
<gene>
    <name evidence="11" type="ORF">A2677_02345</name>
</gene>
<dbReference type="InterPro" id="IPR036640">
    <property type="entry name" value="ABC1_TM_sf"/>
</dbReference>
<name>A0A1G2BKT9_9BACT</name>
<feature type="transmembrane region" description="Helical" evidence="8">
    <location>
        <begin position="166"/>
        <end position="185"/>
    </location>
</feature>
<dbReference type="InterPro" id="IPR027417">
    <property type="entry name" value="P-loop_NTPase"/>
</dbReference>
<dbReference type="PANTHER" id="PTHR43394:SF1">
    <property type="entry name" value="ATP-BINDING CASSETTE SUB-FAMILY B MEMBER 10, MITOCHONDRIAL"/>
    <property type="match status" value="1"/>
</dbReference>
<dbReference type="GO" id="GO:0005524">
    <property type="term" value="F:ATP binding"/>
    <property type="evidence" value="ECO:0007669"/>
    <property type="project" value="UniProtKB-KW"/>
</dbReference>
<protein>
    <recommendedName>
        <fullName evidence="13">ABC transporter ATP-binding protein</fullName>
    </recommendedName>
</protein>
<evidence type="ECO:0000256" key="4">
    <source>
        <dbReference type="ARBA" id="ARBA00022741"/>
    </source>
</evidence>
<dbReference type="SUPFAM" id="SSF90123">
    <property type="entry name" value="ABC transporter transmembrane region"/>
    <property type="match status" value="1"/>
</dbReference>
<feature type="transmembrane region" description="Helical" evidence="8">
    <location>
        <begin position="64"/>
        <end position="85"/>
    </location>
</feature>
<comment type="caution">
    <text evidence="11">The sequence shown here is derived from an EMBL/GenBank/DDBJ whole genome shotgun (WGS) entry which is preliminary data.</text>
</comment>
<evidence type="ECO:0000259" key="10">
    <source>
        <dbReference type="PROSITE" id="PS50929"/>
    </source>
</evidence>
<dbReference type="Gene3D" id="1.20.1560.10">
    <property type="entry name" value="ABC transporter type 1, transmembrane domain"/>
    <property type="match status" value="1"/>
</dbReference>
<dbReference type="GO" id="GO:0005886">
    <property type="term" value="C:plasma membrane"/>
    <property type="evidence" value="ECO:0007669"/>
    <property type="project" value="UniProtKB-SubCell"/>
</dbReference>
<dbReference type="PANTHER" id="PTHR43394">
    <property type="entry name" value="ATP-DEPENDENT PERMEASE MDL1, MITOCHONDRIAL"/>
    <property type="match status" value="1"/>
</dbReference>
<evidence type="ECO:0000259" key="9">
    <source>
        <dbReference type="PROSITE" id="PS50893"/>
    </source>
</evidence>
<keyword evidence="7 8" id="KW-0472">Membrane</keyword>
<evidence type="ECO:0000313" key="11">
    <source>
        <dbReference type="EMBL" id="OGY88827.1"/>
    </source>
</evidence>
<dbReference type="Pfam" id="PF00005">
    <property type="entry name" value="ABC_tran"/>
    <property type="match status" value="1"/>
</dbReference>
<evidence type="ECO:0008006" key="13">
    <source>
        <dbReference type="Google" id="ProtNLM"/>
    </source>
</evidence>
<dbReference type="InterPro" id="IPR003439">
    <property type="entry name" value="ABC_transporter-like_ATP-bd"/>
</dbReference>
<reference evidence="11 12" key="1">
    <citation type="journal article" date="2016" name="Nat. Commun.">
        <title>Thousands of microbial genomes shed light on interconnected biogeochemical processes in an aquifer system.</title>
        <authorList>
            <person name="Anantharaman K."/>
            <person name="Brown C.T."/>
            <person name="Hug L.A."/>
            <person name="Sharon I."/>
            <person name="Castelle C.J."/>
            <person name="Probst A.J."/>
            <person name="Thomas B.C."/>
            <person name="Singh A."/>
            <person name="Wilkins M.J."/>
            <person name="Karaoz U."/>
            <person name="Brodie E.L."/>
            <person name="Williams K.H."/>
            <person name="Hubbard S.S."/>
            <person name="Banfield J.F."/>
        </authorList>
    </citation>
    <scope>NUCLEOTIDE SEQUENCE [LARGE SCALE GENOMIC DNA]</scope>
</reference>
<dbReference type="SMART" id="SM00382">
    <property type="entry name" value="AAA"/>
    <property type="match status" value="1"/>
</dbReference>
<evidence type="ECO:0000256" key="5">
    <source>
        <dbReference type="ARBA" id="ARBA00022840"/>
    </source>
</evidence>
<evidence type="ECO:0000256" key="6">
    <source>
        <dbReference type="ARBA" id="ARBA00022989"/>
    </source>
</evidence>
<dbReference type="GO" id="GO:0015421">
    <property type="term" value="F:ABC-type oligopeptide transporter activity"/>
    <property type="evidence" value="ECO:0007669"/>
    <property type="project" value="TreeGrafter"/>
</dbReference>
<keyword evidence="2" id="KW-0813">Transport</keyword>
<feature type="transmembrane region" description="Helical" evidence="8">
    <location>
        <begin position="277"/>
        <end position="299"/>
    </location>
</feature>
<dbReference type="Pfam" id="PF00664">
    <property type="entry name" value="ABC_membrane"/>
    <property type="match status" value="1"/>
</dbReference>
<dbReference type="PROSITE" id="PS00211">
    <property type="entry name" value="ABC_TRANSPORTER_1"/>
    <property type="match status" value="1"/>
</dbReference>
<accession>A0A1G2BKT9</accession>
<evidence type="ECO:0000256" key="1">
    <source>
        <dbReference type="ARBA" id="ARBA00004651"/>
    </source>
</evidence>
<evidence type="ECO:0000256" key="2">
    <source>
        <dbReference type="ARBA" id="ARBA00022448"/>
    </source>
</evidence>
<keyword evidence="5" id="KW-0067">ATP-binding</keyword>
<comment type="subcellular location">
    <subcellularLocation>
        <location evidence="1">Cell membrane</location>
        <topology evidence="1">Multi-pass membrane protein</topology>
    </subcellularLocation>
</comment>
<dbReference type="Proteomes" id="UP000177817">
    <property type="component" value="Unassembled WGS sequence"/>
</dbReference>
<dbReference type="FunFam" id="3.40.50.300:FF:000287">
    <property type="entry name" value="Multidrug ABC transporter ATP-binding protein"/>
    <property type="match status" value="1"/>
</dbReference>
<proteinExistence type="predicted"/>
<dbReference type="GO" id="GO:0016887">
    <property type="term" value="F:ATP hydrolysis activity"/>
    <property type="evidence" value="ECO:0007669"/>
    <property type="project" value="InterPro"/>
</dbReference>
<dbReference type="Gene3D" id="3.40.50.300">
    <property type="entry name" value="P-loop containing nucleotide triphosphate hydrolases"/>
    <property type="match status" value="1"/>
</dbReference>
<feature type="transmembrane region" description="Helical" evidence="8">
    <location>
        <begin position="250"/>
        <end position="271"/>
    </location>
</feature>
<evidence type="ECO:0000313" key="12">
    <source>
        <dbReference type="Proteomes" id="UP000177817"/>
    </source>
</evidence>
<feature type="domain" description="ABC transporter" evidence="9">
    <location>
        <begin position="344"/>
        <end position="578"/>
    </location>
</feature>
<feature type="domain" description="ABC transmembrane type-1" evidence="10">
    <location>
        <begin position="24"/>
        <end position="310"/>
    </location>
</feature>
<dbReference type="PROSITE" id="PS50893">
    <property type="entry name" value="ABC_TRANSPORTER_2"/>
    <property type="match status" value="1"/>
</dbReference>
<feature type="transmembrane region" description="Helical" evidence="8">
    <location>
        <begin position="141"/>
        <end position="160"/>
    </location>
</feature>
<dbReference type="InterPro" id="IPR011527">
    <property type="entry name" value="ABC1_TM_dom"/>
</dbReference>
<dbReference type="InterPro" id="IPR039421">
    <property type="entry name" value="Type_1_exporter"/>
</dbReference>
<keyword evidence="4" id="KW-0547">Nucleotide-binding</keyword>
<feature type="transmembrane region" description="Helical" evidence="8">
    <location>
        <begin position="21"/>
        <end position="44"/>
    </location>
</feature>
<dbReference type="SUPFAM" id="SSF52540">
    <property type="entry name" value="P-loop containing nucleoside triphosphate hydrolases"/>
    <property type="match status" value="1"/>
</dbReference>
<dbReference type="InterPro" id="IPR017871">
    <property type="entry name" value="ABC_transporter-like_CS"/>
</dbReference>
<organism evidence="11 12">
    <name type="scientific">Candidatus Komeilibacteria bacterium RIFCSPHIGHO2_01_FULL_52_14</name>
    <dbReference type="NCBI Taxonomy" id="1798549"/>
    <lineage>
        <taxon>Bacteria</taxon>
        <taxon>Candidatus Komeiliibacteriota</taxon>
    </lineage>
</organism>
<evidence type="ECO:0000256" key="3">
    <source>
        <dbReference type="ARBA" id="ARBA00022692"/>
    </source>
</evidence>
<dbReference type="PROSITE" id="PS50929">
    <property type="entry name" value="ABC_TM1F"/>
    <property type="match status" value="1"/>
</dbReference>
<dbReference type="EMBL" id="MHKK01000052">
    <property type="protein sequence ID" value="OGY88827.1"/>
    <property type="molecule type" value="Genomic_DNA"/>
</dbReference>
<sequence length="588" mass="66737">MKYKTKKTFQIFYAHVRRYRLSVVLVFFTICVASALDLIVPLLYRELINVIAGETQVVSVQNAAVGLLIAILGFYLVAWVFWRIASFASVHLQTRVMTDLANRCFQYIHRHSTSFFNSTFVGSLVRRVGRFSRAFETIADIILWDLTGIIVSIVMVASVLAYRNRYLGLAILVWIIIYVSANYLFSRYKLKLDTARSMQDSRVTGVLADTITNQQNIKFFTGYRNEVDNFAHETDTLRKMRFKAWSVENVFEAGQILLMIFMEVGVMYLAFRLWLRGIITVGDFVLIQSYLFSVITRLWNVGRMIRRFYEALAEAEEMTEILDTPHEITDAKSTHVLQVSDGRIEFRSVSFSYQKTRRVLSDITFVIAPRERLAIVGSSGSGKSTVVNLLLRNYDVESGKIFIDGENIRSVTLDSLWKNISVVSQDAILFHRSIIENIRYGKPDATDAEVAAAAQLAQAHDFITRFPDGYETYVGERGIKLSGGERQRIAIARAILKNAPILVLDEATSSLDSESEHLIQKALAALMKNKTVIVIAHRLSTIMQMDRILVIADGKIVEEGSHQELAARKIGIYKSLWERQVGGFIAPR</sequence>
<keyword evidence="6 8" id="KW-1133">Transmembrane helix</keyword>